<protein>
    <submittedName>
        <fullName evidence="2">Uncharacterized protein</fullName>
    </submittedName>
</protein>
<comment type="caution">
    <text evidence="2">The sequence shown here is derived from an EMBL/GenBank/DDBJ whole genome shotgun (WGS) entry which is preliminary data.</text>
</comment>
<feature type="transmembrane region" description="Helical" evidence="1">
    <location>
        <begin position="58"/>
        <end position="78"/>
    </location>
</feature>
<dbReference type="Proteomes" id="UP000650224">
    <property type="component" value="Unassembled WGS sequence"/>
</dbReference>
<dbReference type="EMBL" id="JACSPR010000002">
    <property type="protein sequence ID" value="MBD8029541.1"/>
    <property type="molecule type" value="Genomic_DNA"/>
</dbReference>
<dbReference type="AlphaFoldDB" id="A0A8I0HMY5"/>
<dbReference type="RefSeq" id="WP_191732759.1">
    <property type="nucleotide sequence ID" value="NZ_JACSPR010000002.1"/>
</dbReference>
<keyword evidence="1" id="KW-0472">Membrane</keyword>
<keyword evidence="1" id="KW-0812">Transmembrane</keyword>
<evidence type="ECO:0000256" key="1">
    <source>
        <dbReference type="SAM" id="Phobius"/>
    </source>
</evidence>
<feature type="transmembrane region" description="Helical" evidence="1">
    <location>
        <begin position="6"/>
        <end position="30"/>
    </location>
</feature>
<name>A0A8I0HMY5_9CORY</name>
<gene>
    <name evidence="2" type="ORF">H9627_04220</name>
</gene>
<keyword evidence="1" id="KW-1133">Transmembrane helix</keyword>
<evidence type="ECO:0000313" key="3">
    <source>
        <dbReference type="Proteomes" id="UP000650224"/>
    </source>
</evidence>
<evidence type="ECO:0000313" key="2">
    <source>
        <dbReference type="EMBL" id="MBD8029541.1"/>
    </source>
</evidence>
<sequence length="95" mass="9790">MNLSTLFGSLVDVTLVGILLGAGLPALFALGIRLAHGPSVVTADGAVTHHASPLGKTAAALCFGIIIFAVVVGILWVTKSTIHQYFAWDVFGTEA</sequence>
<reference evidence="2 3" key="1">
    <citation type="submission" date="2020-08" db="EMBL/GenBank/DDBJ databases">
        <title>A Genomic Blueprint of the Chicken Gut Microbiome.</title>
        <authorList>
            <person name="Gilroy R."/>
            <person name="Ravi A."/>
            <person name="Getino M."/>
            <person name="Pursley I."/>
            <person name="Horton D.L."/>
            <person name="Alikhan N.-F."/>
            <person name="Baker D."/>
            <person name="Gharbi K."/>
            <person name="Hall N."/>
            <person name="Watson M."/>
            <person name="Adriaenssens E.M."/>
            <person name="Foster-Nyarko E."/>
            <person name="Jarju S."/>
            <person name="Secka A."/>
            <person name="Antonio M."/>
            <person name="Oren A."/>
            <person name="Chaudhuri R."/>
            <person name="La Ragione R.M."/>
            <person name="Hildebrand F."/>
            <person name="Pallen M.J."/>
        </authorList>
    </citation>
    <scope>NUCLEOTIDE SEQUENCE [LARGE SCALE GENOMIC DNA]</scope>
    <source>
        <strain evidence="2 3">Sa1YVA5</strain>
    </source>
</reference>
<keyword evidence="3" id="KW-1185">Reference proteome</keyword>
<organism evidence="2 3">
    <name type="scientific">Corynebacterium gallinarum</name>
    <dbReference type="NCBI Taxonomy" id="2762214"/>
    <lineage>
        <taxon>Bacteria</taxon>
        <taxon>Bacillati</taxon>
        <taxon>Actinomycetota</taxon>
        <taxon>Actinomycetes</taxon>
        <taxon>Mycobacteriales</taxon>
        <taxon>Corynebacteriaceae</taxon>
        <taxon>Corynebacterium</taxon>
    </lineage>
</organism>
<accession>A0A8I0HMY5</accession>
<proteinExistence type="predicted"/>